<evidence type="ECO:0000313" key="2">
    <source>
        <dbReference type="Proteomes" id="UP001500582"/>
    </source>
</evidence>
<reference evidence="2" key="1">
    <citation type="journal article" date="2019" name="Int. J. Syst. Evol. Microbiol.">
        <title>The Global Catalogue of Microorganisms (GCM) 10K type strain sequencing project: providing services to taxonomists for standard genome sequencing and annotation.</title>
        <authorList>
            <consortium name="The Broad Institute Genomics Platform"/>
            <consortium name="The Broad Institute Genome Sequencing Center for Infectious Disease"/>
            <person name="Wu L."/>
            <person name="Ma J."/>
        </authorList>
    </citation>
    <scope>NUCLEOTIDE SEQUENCE [LARGE SCALE GENOMIC DNA]</scope>
    <source>
        <strain evidence="2">JCM 17705</strain>
    </source>
</reference>
<evidence type="ECO:0000313" key="1">
    <source>
        <dbReference type="EMBL" id="GAA4321467.1"/>
    </source>
</evidence>
<keyword evidence="2" id="KW-1185">Reference proteome</keyword>
<protein>
    <recommendedName>
        <fullName evidence="3">Lumazine-binding protein</fullName>
    </recommendedName>
</protein>
<gene>
    <name evidence="1" type="ORF">GCM10023149_21330</name>
</gene>
<organism evidence="1 2">
    <name type="scientific">Mucilaginibacter gynuensis</name>
    <dbReference type="NCBI Taxonomy" id="1302236"/>
    <lineage>
        <taxon>Bacteria</taxon>
        <taxon>Pseudomonadati</taxon>
        <taxon>Bacteroidota</taxon>
        <taxon>Sphingobacteriia</taxon>
        <taxon>Sphingobacteriales</taxon>
        <taxon>Sphingobacteriaceae</taxon>
        <taxon>Mucilaginibacter</taxon>
    </lineage>
</organism>
<dbReference type="EMBL" id="BAABFT010000004">
    <property type="protein sequence ID" value="GAA4321467.1"/>
    <property type="molecule type" value="Genomic_DNA"/>
</dbReference>
<accession>A0ABP8GCK8</accession>
<comment type="caution">
    <text evidence="1">The sequence shown here is derived from an EMBL/GenBank/DDBJ whole genome shotgun (WGS) entry which is preliminary data.</text>
</comment>
<dbReference type="Proteomes" id="UP001500582">
    <property type="component" value="Unassembled WGS sequence"/>
</dbReference>
<name>A0ABP8GCK8_9SPHI</name>
<proteinExistence type="predicted"/>
<sequence>MLVACNRNGSHAVTGADTTDVLNAVLHSEKIVEDMYKIPDTIFFIKTKKGYYNSSWPLETGKIKISYIDETPAAVKRIERSNKLNAKPLRYIVTSFSIDHDSSKIVIHGINQLTDYSYRLRKKDGKWSVVDHTFSIE</sequence>
<evidence type="ECO:0008006" key="3">
    <source>
        <dbReference type="Google" id="ProtNLM"/>
    </source>
</evidence>